<keyword evidence="2" id="KW-1185">Reference proteome</keyword>
<dbReference type="SUPFAM" id="SSF101386">
    <property type="entry name" value="all-alpha NTP pyrophosphatases"/>
    <property type="match status" value="1"/>
</dbReference>
<name>A0A1H8STD7_9BACI</name>
<accession>A0A1H8STD7</accession>
<dbReference type="RefSeq" id="WP_091499915.1">
    <property type="nucleotide sequence ID" value="NZ_FODJ01000013.1"/>
</dbReference>
<dbReference type="EMBL" id="FODJ01000013">
    <property type="protein sequence ID" value="SEO81805.1"/>
    <property type="molecule type" value="Genomic_DNA"/>
</dbReference>
<dbReference type="InterPro" id="IPR014871">
    <property type="entry name" value="dUTPase/dCTP_pyrophosphatase"/>
</dbReference>
<dbReference type="InterPro" id="IPR016947">
    <property type="entry name" value="UCP030140"/>
</dbReference>
<organism evidence="1 2">
    <name type="scientific">Amphibacillus marinus</name>
    <dbReference type="NCBI Taxonomy" id="872970"/>
    <lineage>
        <taxon>Bacteria</taxon>
        <taxon>Bacillati</taxon>
        <taxon>Bacillota</taxon>
        <taxon>Bacilli</taxon>
        <taxon>Bacillales</taxon>
        <taxon>Bacillaceae</taxon>
        <taxon>Amphibacillus</taxon>
    </lineage>
</organism>
<evidence type="ECO:0000313" key="1">
    <source>
        <dbReference type="EMBL" id="SEO81805.1"/>
    </source>
</evidence>
<dbReference type="STRING" id="872970.SAMN04488134_11398"/>
<dbReference type="AlphaFoldDB" id="A0A1H8STD7"/>
<dbReference type="Pfam" id="PF08761">
    <property type="entry name" value="dUTPase_2"/>
    <property type="match status" value="1"/>
</dbReference>
<reference evidence="1 2" key="1">
    <citation type="submission" date="2016-10" db="EMBL/GenBank/DDBJ databases">
        <authorList>
            <person name="de Groot N.N."/>
        </authorList>
    </citation>
    <scope>NUCLEOTIDE SEQUENCE [LARGE SCALE GENOMIC DNA]</scope>
    <source>
        <strain evidence="1 2">CGMCC 1.10434</strain>
    </source>
</reference>
<evidence type="ECO:0000313" key="2">
    <source>
        <dbReference type="Proteomes" id="UP000199300"/>
    </source>
</evidence>
<gene>
    <name evidence="1" type="ORF">SAMN04488134_11398</name>
</gene>
<dbReference type="CDD" id="cd11527">
    <property type="entry name" value="NTP-PPase_dUTPase"/>
    <property type="match status" value="1"/>
</dbReference>
<protein>
    <submittedName>
        <fullName evidence="1">Dimeric dUTPase, all-alpha-NTP-PPase (MazG) superfamily</fullName>
    </submittedName>
</protein>
<dbReference type="Gene3D" id="1.10.4010.10">
    <property type="entry name" value="Type II deoxyuridine triphosphatase"/>
    <property type="match status" value="1"/>
</dbReference>
<proteinExistence type="predicted"/>
<dbReference type="OrthoDB" id="5506143at2"/>
<dbReference type="Proteomes" id="UP000199300">
    <property type="component" value="Unassembled WGS sequence"/>
</dbReference>
<dbReference type="PIRSF" id="PIRSF030140">
    <property type="entry name" value="UCP030140"/>
    <property type="match status" value="1"/>
</dbReference>
<sequence length="161" mass="18824">MNWKPLFEMQQKLDQYIQTNHHVTSDQLFEQKILALFVELGELANETRCFKFWSLKPASSAEVILEEYVDGIHFILSLGLDQGFIVDQVDHLPFTGDLTDLFNQLYRAIDYFRDDQTQPSYLTVFGLYLTLAENLGFDDQAIQAAYLAKNEVNFKRQDEHY</sequence>